<name>A0A0R2EXK6_9LACO</name>
<comment type="caution">
    <text evidence="1">The sequence shown here is derived from an EMBL/GenBank/DDBJ whole genome shotgun (WGS) entry which is preliminary data.</text>
</comment>
<evidence type="ECO:0000313" key="2">
    <source>
        <dbReference type="Proteomes" id="UP000050865"/>
    </source>
</evidence>
<dbReference type="PATRIC" id="fig|1423730.4.peg.625"/>
<keyword evidence="2" id="KW-1185">Reference proteome</keyword>
<sequence length="52" mass="5898">MPVLLYLGKLRGLSGLFPIISKDDEMITAEMTRRGCQLEQKKGKTIRVALYD</sequence>
<organism evidence="1 2">
    <name type="scientific">Lacticaseibacillus camelliae DSM 22697 = JCM 13995</name>
    <dbReference type="NCBI Taxonomy" id="1423730"/>
    <lineage>
        <taxon>Bacteria</taxon>
        <taxon>Bacillati</taxon>
        <taxon>Bacillota</taxon>
        <taxon>Bacilli</taxon>
        <taxon>Lactobacillales</taxon>
        <taxon>Lactobacillaceae</taxon>
        <taxon>Lacticaseibacillus</taxon>
    </lineage>
</organism>
<reference evidence="1 2" key="1">
    <citation type="journal article" date="2015" name="Genome Announc.">
        <title>Expanding the biotechnology potential of lactobacilli through comparative genomics of 213 strains and associated genera.</title>
        <authorList>
            <person name="Sun Z."/>
            <person name="Harris H.M."/>
            <person name="McCann A."/>
            <person name="Guo C."/>
            <person name="Argimon S."/>
            <person name="Zhang W."/>
            <person name="Yang X."/>
            <person name="Jeffery I.B."/>
            <person name="Cooney J.C."/>
            <person name="Kagawa T.F."/>
            <person name="Liu W."/>
            <person name="Song Y."/>
            <person name="Salvetti E."/>
            <person name="Wrobel A."/>
            <person name="Rasinkangas P."/>
            <person name="Parkhill J."/>
            <person name="Rea M.C."/>
            <person name="O'Sullivan O."/>
            <person name="Ritari J."/>
            <person name="Douillard F.P."/>
            <person name="Paul Ross R."/>
            <person name="Yang R."/>
            <person name="Briner A.E."/>
            <person name="Felis G.E."/>
            <person name="de Vos W.M."/>
            <person name="Barrangou R."/>
            <person name="Klaenhammer T.R."/>
            <person name="Caufield P.W."/>
            <person name="Cui Y."/>
            <person name="Zhang H."/>
            <person name="O'Toole P.W."/>
        </authorList>
    </citation>
    <scope>NUCLEOTIDE SEQUENCE [LARGE SCALE GENOMIC DNA]</scope>
    <source>
        <strain evidence="1 2">DSM 22697</strain>
    </source>
</reference>
<dbReference type="AlphaFoldDB" id="A0A0R2EXK6"/>
<evidence type="ECO:0000313" key="1">
    <source>
        <dbReference type="EMBL" id="KRN18661.1"/>
    </source>
</evidence>
<protein>
    <submittedName>
        <fullName evidence="1">Uncharacterized protein</fullName>
    </submittedName>
</protein>
<accession>A0A0R2EXK6</accession>
<gene>
    <name evidence="1" type="ORF">FC75_GL000602</name>
</gene>
<dbReference type="Proteomes" id="UP000050865">
    <property type="component" value="Unassembled WGS sequence"/>
</dbReference>
<dbReference type="EMBL" id="AYZJ01000085">
    <property type="protein sequence ID" value="KRN18661.1"/>
    <property type="molecule type" value="Genomic_DNA"/>
</dbReference>
<proteinExistence type="predicted"/>